<dbReference type="KEGG" id="seds:AAY24_13640"/>
<dbReference type="InterPro" id="IPR003607">
    <property type="entry name" value="HD/PDEase_dom"/>
</dbReference>
<gene>
    <name evidence="2" type="ORF">AAY24_13640</name>
</gene>
<evidence type="ECO:0000313" key="3">
    <source>
        <dbReference type="Proteomes" id="UP000034410"/>
    </source>
</evidence>
<protein>
    <recommendedName>
        <fullName evidence="1">HD-GYP domain-containing protein</fullName>
    </recommendedName>
</protein>
<dbReference type="SUPFAM" id="SSF109604">
    <property type="entry name" value="HD-domain/PDEase-like"/>
    <property type="match status" value="1"/>
</dbReference>
<dbReference type="Pfam" id="PF13487">
    <property type="entry name" value="HD_5"/>
    <property type="match status" value="1"/>
</dbReference>
<proteinExistence type="predicted"/>
<dbReference type="PANTHER" id="PTHR43155:SF2">
    <property type="entry name" value="CYCLIC DI-GMP PHOSPHODIESTERASE PA4108"/>
    <property type="match status" value="1"/>
</dbReference>
<reference evidence="2 3" key="1">
    <citation type="journal article" date="2015" name="Genome Announc.">
        <title>Complete Genome Sequence of Sedimenticola thiotaurini Strain SIP-G1, a Polyphosphate- and Polyhydroxyalkanoate-Accumulating Sulfur-Oxidizing Gammaproteobacterium Isolated from Salt Marsh Sediments.</title>
        <authorList>
            <person name="Flood B.E."/>
            <person name="Jones D.S."/>
            <person name="Bailey J.V."/>
        </authorList>
    </citation>
    <scope>NUCLEOTIDE SEQUENCE [LARGE SCALE GENOMIC DNA]</scope>
    <source>
        <strain evidence="2 3">SIP-G1</strain>
    </source>
</reference>
<dbReference type="OrthoDB" id="9802066at2"/>
<accession>A0A0F7K2S8</accession>
<dbReference type="EMBL" id="CP011412">
    <property type="protein sequence ID" value="AKH21233.1"/>
    <property type="molecule type" value="Genomic_DNA"/>
</dbReference>
<dbReference type="SMART" id="SM00471">
    <property type="entry name" value="HDc"/>
    <property type="match status" value="1"/>
</dbReference>
<name>A0A0F7K2S8_9GAMM</name>
<dbReference type="InterPro" id="IPR006675">
    <property type="entry name" value="HDIG_dom"/>
</dbReference>
<organism evidence="2 3">
    <name type="scientific">Sedimenticola thiotaurini</name>
    <dbReference type="NCBI Taxonomy" id="1543721"/>
    <lineage>
        <taxon>Bacteria</taxon>
        <taxon>Pseudomonadati</taxon>
        <taxon>Pseudomonadota</taxon>
        <taxon>Gammaproteobacteria</taxon>
        <taxon>Chromatiales</taxon>
        <taxon>Sedimenticolaceae</taxon>
        <taxon>Sedimenticola</taxon>
    </lineage>
</organism>
<dbReference type="NCBIfam" id="TIGR00277">
    <property type="entry name" value="HDIG"/>
    <property type="match status" value="1"/>
</dbReference>
<dbReference type="InterPro" id="IPR037522">
    <property type="entry name" value="HD_GYP_dom"/>
</dbReference>
<evidence type="ECO:0000259" key="1">
    <source>
        <dbReference type="PROSITE" id="PS51832"/>
    </source>
</evidence>
<dbReference type="AlphaFoldDB" id="A0A0F7K2S8"/>
<feature type="domain" description="HD-GYP" evidence="1">
    <location>
        <begin position="113"/>
        <end position="309"/>
    </location>
</feature>
<dbReference type="Gene3D" id="1.10.3210.10">
    <property type="entry name" value="Hypothetical protein af1432"/>
    <property type="match status" value="1"/>
</dbReference>
<dbReference type="GO" id="GO:0008081">
    <property type="term" value="F:phosphoric diester hydrolase activity"/>
    <property type="evidence" value="ECO:0007669"/>
    <property type="project" value="UniProtKB-ARBA"/>
</dbReference>
<keyword evidence="3" id="KW-1185">Reference proteome</keyword>
<dbReference type="PATRIC" id="fig|1543721.4.peg.2825"/>
<dbReference type="PROSITE" id="PS51832">
    <property type="entry name" value="HD_GYP"/>
    <property type="match status" value="1"/>
</dbReference>
<dbReference type="Proteomes" id="UP000034410">
    <property type="component" value="Chromosome"/>
</dbReference>
<dbReference type="PANTHER" id="PTHR43155">
    <property type="entry name" value="CYCLIC DI-GMP PHOSPHODIESTERASE PA4108-RELATED"/>
    <property type="match status" value="1"/>
</dbReference>
<evidence type="ECO:0000313" key="2">
    <source>
        <dbReference type="EMBL" id="AKH21233.1"/>
    </source>
</evidence>
<sequence length="432" mass="48095">MNLGSDQTGMPETNYLQQVAELGEMQTVVCTEHIQSVDGARLLPKGAKLNRQVIKHLLNHKLLKPIDLTTRIEDAVDQQTLITLGRSLMERDSEMGTLLRMMRGEKFVRQSCARVHLEPPIQNKLTVAQKLHPELLEHSLRVMLAVTVIGEQLGLSEQELEVLATAGLLHDLGELHLGIVDLPLEQNLNLEHWQQVRSHPIVGAMILQQFPAYANHVARTVQEHHERTDGSGYPYGLNGTAMSRTGRLLSFAELAIGALKKYSLRQLSNIIKSNLDALDPQPVGVFLNALRQFQTQITVAPSEARDENIVSLFKLVAQLVSSAETISESFKSTPGSIQTCLLGPVVGNIHQTLRRAGFDLHNTEATLAMINNDQETFIELEELLMESVYQLRKALLEMERHNGGRDGDNQAIIRQWVADAEQHLDTAANLLS</sequence>
<dbReference type="CDD" id="cd00077">
    <property type="entry name" value="HDc"/>
    <property type="match status" value="1"/>
</dbReference>